<evidence type="ECO:0000256" key="5">
    <source>
        <dbReference type="ARBA" id="ARBA00036818"/>
    </source>
</evidence>
<accession>A0A8H2XZZ0</accession>
<feature type="region of interest" description="Disordered" evidence="9">
    <location>
        <begin position="25"/>
        <end position="61"/>
    </location>
</feature>
<keyword evidence="8" id="KW-0119">Carbohydrate metabolism</keyword>
<dbReference type="InterPro" id="IPR012334">
    <property type="entry name" value="Pectin_lyas_fold"/>
</dbReference>
<evidence type="ECO:0000256" key="8">
    <source>
        <dbReference type="RuleBase" id="RU361173"/>
    </source>
</evidence>
<keyword evidence="2" id="KW-1015">Disulfide bond</keyword>
<dbReference type="Proteomes" id="UP000663840">
    <property type="component" value="Unassembled WGS sequence"/>
</dbReference>
<proteinExistence type="inferred from homology"/>
<dbReference type="Gene3D" id="2.160.20.10">
    <property type="entry name" value="Single-stranded right-handed beta-helix, Pectin lyase-like"/>
    <property type="match status" value="1"/>
</dbReference>
<comment type="subcellular location">
    <subcellularLocation>
        <location evidence="8">Secreted</location>
    </subcellularLocation>
</comment>
<protein>
    <recommendedName>
        <fullName evidence="7">pectin lyase</fullName>
        <ecNumber evidence="7">4.2.2.10</ecNumber>
    </recommendedName>
</protein>
<dbReference type="SUPFAM" id="SSF51126">
    <property type="entry name" value="Pectin lyase-like"/>
    <property type="match status" value="1"/>
</dbReference>
<dbReference type="GO" id="GO:0047490">
    <property type="term" value="F:pectin lyase activity"/>
    <property type="evidence" value="ECO:0007669"/>
    <property type="project" value="UniProtKB-EC"/>
</dbReference>
<dbReference type="GO" id="GO:0030570">
    <property type="term" value="F:pectate lyase activity"/>
    <property type="evidence" value="ECO:0007669"/>
    <property type="project" value="InterPro"/>
</dbReference>
<dbReference type="PANTHER" id="PTHR31683">
    <property type="entry name" value="PECTATE LYASE 18-RELATED"/>
    <property type="match status" value="1"/>
</dbReference>
<dbReference type="EMBL" id="CAJMWR010002026">
    <property type="protein sequence ID" value="CAE6438672.1"/>
    <property type="molecule type" value="Genomic_DNA"/>
</dbReference>
<feature type="compositionally biased region" description="Low complexity" evidence="9">
    <location>
        <begin position="352"/>
        <end position="370"/>
    </location>
</feature>
<dbReference type="SMART" id="SM00656">
    <property type="entry name" value="Amb_all"/>
    <property type="match status" value="1"/>
</dbReference>
<evidence type="ECO:0000313" key="11">
    <source>
        <dbReference type="EMBL" id="CAE6438672.1"/>
    </source>
</evidence>
<dbReference type="GO" id="GO:0005576">
    <property type="term" value="C:extracellular region"/>
    <property type="evidence" value="ECO:0007669"/>
    <property type="project" value="UniProtKB-SubCell"/>
</dbReference>
<dbReference type="InterPro" id="IPR045032">
    <property type="entry name" value="PEL"/>
</dbReference>
<comment type="catalytic activity">
    <reaction evidence="5">
        <text>Eliminative cleavage of (1-&gt;4)-alpha-D-galacturonan methyl ester to give oligosaccharides with 4-deoxy-6-O-methyl-alpha-D-galact-4-enuronosyl groups at their non-reducing ends.</text>
        <dbReference type="EC" id="4.2.2.10"/>
    </reaction>
</comment>
<dbReference type="AlphaFoldDB" id="A0A8H2XZZ0"/>
<dbReference type="EC" id="4.2.2.10" evidence="7"/>
<keyword evidence="8" id="KW-0964">Secreted</keyword>
<evidence type="ECO:0000256" key="6">
    <source>
        <dbReference type="ARBA" id="ARBA00037631"/>
    </source>
</evidence>
<organism evidence="11 12">
    <name type="scientific">Rhizoctonia solani</name>
    <dbReference type="NCBI Taxonomy" id="456999"/>
    <lineage>
        <taxon>Eukaryota</taxon>
        <taxon>Fungi</taxon>
        <taxon>Dikarya</taxon>
        <taxon>Basidiomycota</taxon>
        <taxon>Agaricomycotina</taxon>
        <taxon>Agaricomycetes</taxon>
        <taxon>Cantharellales</taxon>
        <taxon>Ceratobasidiaceae</taxon>
        <taxon>Rhizoctonia</taxon>
    </lineage>
</organism>
<comment type="similarity">
    <text evidence="1 8">Belongs to the polysaccharide lyase 1 family.</text>
</comment>
<evidence type="ECO:0000256" key="4">
    <source>
        <dbReference type="ARBA" id="ARBA00023239"/>
    </source>
</evidence>
<evidence type="ECO:0000256" key="2">
    <source>
        <dbReference type="ARBA" id="ARBA00023157"/>
    </source>
</evidence>
<evidence type="ECO:0000256" key="1">
    <source>
        <dbReference type="ARBA" id="ARBA00010980"/>
    </source>
</evidence>
<feature type="compositionally biased region" description="Polar residues" evidence="9">
    <location>
        <begin position="25"/>
        <end position="42"/>
    </location>
</feature>
<evidence type="ECO:0000259" key="10">
    <source>
        <dbReference type="SMART" id="SM00656"/>
    </source>
</evidence>
<evidence type="ECO:0000256" key="9">
    <source>
        <dbReference type="SAM" id="MobiDB-lite"/>
    </source>
</evidence>
<keyword evidence="8" id="KW-0624">Polysaccharide degradation</keyword>
<comment type="caution">
    <text evidence="11">The sequence shown here is derived from an EMBL/GenBank/DDBJ whole genome shotgun (WGS) entry which is preliminary data.</text>
</comment>
<dbReference type="InterPro" id="IPR002022">
    <property type="entry name" value="Pec_lyase"/>
</dbReference>
<sequence>MFSIDSNALNQTRFVVHPLKPINLSTPFDSTESQSPGETTRISDSDSDSNQSGDVQLEDDEPDVWTVKASEGIAKNSTFSWDAPVKGLPTRSAFLSEQSAKVFVAARFQSTAAASRALAYSLQSIISLIQSELTTRLPETLTMASLSRLSTSFNDLRFELTTLAELCHCPLNESPPFAELPSTQTSLLDHLFLALDHAISHSAPYRTSAMIAYLLVTSSQDFNDSLAVTIGLVLRSSRPAKSLVSGHKIDLPSFFSERSKLVLGSAARALDILRRADPEHPLCRTDWAWKGPGWGWFDKDLHAVDALTQKHILNVRKTLNGLYGAAYAITSPVESEDNENETHSITSKDGISPSSEPTETTTSVPSPSEPVRVYKPEIATFSVFDQPPGSHIPAPIKDISVAQFISNGPRVLPLSAPTLPLLLDVSLLALPLAHSRLISSALFRVFTGRLAFKAHLKVLRGFLLGDDAKFWSRLRGALFEEAGISHVSAAVGRGIRAGVRVRLGIADTTRDNMADERAEREGRSREWGVGLAVGLSDREGAGTWPPGGAELGLRLRHVIDDTLGVGWGIASTSDSDDEESETARERGPERIVLKETPWRLGFILRDLEEESPEGRARWLNPNVETVTRILFNTIFQEEGLDSPPVLLMARFKIQSFISSLIGYVKDMAIGFHWDSFLAKLDEIEREDESKSESTLPRDLKKERMASDIFARAVGNALKECMEAVLVLGKLVGDRCRQHSSSFQDETYEKQFVLNVAKVLRRFDRLHNALIAALRALDLKGVSIAAGAGPLSTDDIQLLRRQEGESEALLLSNGAFAVGTPFGYAAGTTGGGSASPAVPSSTAQLVSWLGDSTPRVILLDKTYDFTDSEGSVTAKACKPWTCSPNPQLAIDANEWCEHYEPNAAMTTVTYKKAGTTAIKVASNKTLLGKGTAGAIKGKGLRIAGGSNIIIQNIRISDINAQFVWGGDAISIDGGSKIWFKNVGRQFIVTGYGAAKSITISDNVFDGASTYSATCNGRHYWALLFTGASDSITLARNYLYQTSGRGPKLGGTSGYSQSVHIYNNYFVDISGHALDAGVGSNALVEGNYFNKVTEPSTSGTQGSVFAPNDATTAAQCSSHIGRKCVANTLLSSGTPNRKETGGVSTFKGVSAVTGATVMESSQVGTYVQAHAGLGKVN</sequence>
<dbReference type="PANTHER" id="PTHR31683:SF67">
    <property type="entry name" value="PECTIN LYASE F-RELATED"/>
    <property type="match status" value="1"/>
</dbReference>
<gene>
    <name evidence="11" type="ORF">RDB_LOCUS75339</name>
</gene>
<evidence type="ECO:0000256" key="7">
    <source>
        <dbReference type="ARBA" id="ARBA00039082"/>
    </source>
</evidence>
<keyword evidence="3" id="KW-0325">Glycoprotein</keyword>
<feature type="domain" description="Pectate lyase" evidence="10">
    <location>
        <begin position="888"/>
        <end position="1093"/>
    </location>
</feature>
<feature type="region of interest" description="Disordered" evidence="9">
    <location>
        <begin position="334"/>
        <end position="370"/>
    </location>
</feature>
<name>A0A8H2XZZ0_9AGAM</name>
<reference evidence="11" key="1">
    <citation type="submission" date="2021-01" db="EMBL/GenBank/DDBJ databases">
        <authorList>
            <person name="Kaushik A."/>
        </authorList>
    </citation>
    <scope>NUCLEOTIDE SEQUENCE</scope>
    <source>
        <strain evidence="11">AG1-1A</strain>
    </source>
</reference>
<comment type="function">
    <text evidence="6">Pectinolytic enzymes consist of four classes of enzymes: pectin lyase, polygalacturonase, pectin methylesterase and rhamnogalacturonase. Among pectinolytic enzymes, pectin lyase is the most important in depolymerization of pectin, since it cleaves internal glycosidic bonds of highly methylated pectins.</text>
</comment>
<keyword evidence="4 8" id="KW-0456">Lyase</keyword>
<evidence type="ECO:0000256" key="3">
    <source>
        <dbReference type="ARBA" id="ARBA00023180"/>
    </source>
</evidence>
<dbReference type="GO" id="GO:0000272">
    <property type="term" value="P:polysaccharide catabolic process"/>
    <property type="evidence" value="ECO:0007669"/>
    <property type="project" value="UniProtKB-KW"/>
</dbReference>
<dbReference type="InterPro" id="IPR011050">
    <property type="entry name" value="Pectin_lyase_fold/virulence"/>
</dbReference>
<evidence type="ECO:0000313" key="12">
    <source>
        <dbReference type="Proteomes" id="UP000663840"/>
    </source>
</evidence>
<dbReference type="Pfam" id="PF00544">
    <property type="entry name" value="Pectate_lyase_4"/>
    <property type="match status" value="1"/>
</dbReference>